<proteinExistence type="predicted"/>
<protein>
    <submittedName>
        <fullName evidence="1">Helix-turn-helix domain-containing protein</fullName>
    </submittedName>
</protein>
<reference evidence="1 2" key="1">
    <citation type="submission" date="2023-11" db="EMBL/GenBank/DDBJ databases">
        <title>First isolation, identification, and characterization of non-pathogenic Epilithonimonas ginsengisoli isolated from diseased farmed rainbow trout (Oncorhynchus mykiss) in Chile.</title>
        <authorList>
            <person name="Miranda C.D."/>
            <person name="Irgang R."/>
            <person name="Concha C."/>
            <person name="Rojas R."/>
            <person name="Avendano R."/>
        </authorList>
    </citation>
    <scope>NUCLEOTIDE SEQUENCE [LARGE SCALE GENOMIC DNA]</scope>
    <source>
        <strain evidence="1 2">FP99</strain>
    </source>
</reference>
<name>A0ABU4JJM0_9FLAO</name>
<evidence type="ECO:0000313" key="1">
    <source>
        <dbReference type="EMBL" id="MDW8549836.1"/>
    </source>
</evidence>
<dbReference type="Proteomes" id="UP001204439">
    <property type="component" value="Unassembled WGS sequence"/>
</dbReference>
<evidence type="ECO:0000313" key="2">
    <source>
        <dbReference type="Proteomes" id="UP001204439"/>
    </source>
</evidence>
<comment type="caution">
    <text evidence="1">The sequence shown here is derived from an EMBL/GenBank/DDBJ whole genome shotgun (WGS) entry which is preliminary data.</text>
</comment>
<sequence>MENEKIFEKLEEIEQYLLGIKKILNVQELSKYTGFKPSYIYKLVHHKIIPFSKPNDKLLFLDREKIDWWL</sequence>
<gene>
    <name evidence="1" type="ORF">NG800_013000</name>
</gene>
<dbReference type="EMBL" id="JAMXLT020000023">
    <property type="protein sequence ID" value="MDW8549836.1"/>
    <property type="molecule type" value="Genomic_DNA"/>
</dbReference>
<dbReference type="RefSeq" id="WP_063969498.1">
    <property type="nucleotide sequence ID" value="NZ_JAMXLT020000023.1"/>
</dbReference>
<keyword evidence="2" id="KW-1185">Reference proteome</keyword>
<organism evidence="1 2">
    <name type="scientific">Epilithonimonas ginsengisoli</name>
    <dbReference type="NCBI Taxonomy" id="1245592"/>
    <lineage>
        <taxon>Bacteria</taxon>
        <taxon>Pseudomonadati</taxon>
        <taxon>Bacteroidota</taxon>
        <taxon>Flavobacteriia</taxon>
        <taxon>Flavobacteriales</taxon>
        <taxon>Weeksellaceae</taxon>
        <taxon>Chryseobacterium group</taxon>
        <taxon>Epilithonimonas</taxon>
    </lineage>
</organism>
<accession>A0ABU4JJM0</accession>